<dbReference type="EMBL" id="OZ023715">
    <property type="protein sequence ID" value="CAK9864555.1"/>
    <property type="molecule type" value="Genomic_DNA"/>
</dbReference>
<dbReference type="InterPro" id="IPR051952">
    <property type="entry name" value="Golgi-autophagy_related"/>
</dbReference>
<evidence type="ECO:0000256" key="2">
    <source>
        <dbReference type="ARBA" id="ARBA00004496"/>
    </source>
</evidence>
<feature type="domain" description="GRIP" evidence="8">
    <location>
        <begin position="852"/>
        <end position="899"/>
    </location>
</feature>
<comment type="subcellular location">
    <subcellularLocation>
        <location evidence="2">Cytoplasm</location>
    </subcellularLocation>
    <subcellularLocation>
        <location evidence="1">Endomembrane system</location>
        <topology evidence="1">Peripheral membrane protein</topology>
    </subcellularLocation>
</comment>
<dbReference type="PANTHER" id="PTHR23157:SF25">
    <property type="entry name" value="GRIP AND COILED-COIL DOMAIN-CONTAINING PROTEIN 1"/>
    <property type="match status" value="1"/>
</dbReference>
<feature type="coiled-coil region" evidence="6">
    <location>
        <begin position="810"/>
        <end position="837"/>
    </location>
</feature>
<dbReference type="SMART" id="SM00755">
    <property type="entry name" value="Grip"/>
    <property type="match status" value="1"/>
</dbReference>
<organism evidence="9 10">
    <name type="scientific">Sphagnum jensenii</name>
    <dbReference type="NCBI Taxonomy" id="128206"/>
    <lineage>
        <taxon>Eukaryota</taxon>
        <taxon>Viridiplantae</taxon>
        <taxon>Streptophyta</taxon>
        <taxon>Embryophyta</taxon>
        <taxon>Bryophyta</taxon>
        <taxon>Sphagnophytina</taxon>
        <taxon>Sphagnopsida</taxon>
        <taxon>Sphagnales</taxon>
        <taxon>Sphagnaceae</taxon>
        <taxon>Sphagnum</taxon>
    </lineage>
</organism>
<dbReference type="PROSITE" id="PS50913">
    <property type="entry name" value="GRIP"/>
    <property type="match status" value="1"/>
</dbReference>
<dbReference type="PANTHER" id="PTHR23157">
    <property type="entry name" value="GRIP AND COILED-COIL DOMAIN-CONTAINING PROTEIN 1"/>
    <property type="match status" value="1"/>
</dbReference>
<accession>A0ABP1AQE3</accession>
<evidence type="ECO:0000313" key="9">
    <source>
        <dbReference type="EMBL" id="CAK9864555.1"/>
    </source>
</evidence>
<gene>
    <name evidence="9" type="ORF">CSSPJE1EN2_LOCUS7550</name>
</gene>
<evidence type="ECO:0000256" key="6">
    <source>
        <dbReference type="SAM" id="Coils"/>
    </source>
</evidence>
<evidence type="ECO:0000256" key="3">
    <source>
        <dbReference type="ARBA" id="ARBA00022490"/>
    </source>
</evidence>
<feature type="coiled-coil region" evidence="6">
    <location>
        <begin position="471"/>
        <end position="580"/>
    </location>
</feature>
<evidence type="ECO:0000256" key="1">
    <source>
        <dbReference type="ARBA" id="ARBA00004184"/>
    </source>
</evidence>
<evidence type="ECO:0000256" key="4">
    <source>
        <dbReference type="ARBA" id="ARBA00023054"/>
    </source>
</evidence>
<dbReference type="Proteomes" id="UP001497522">
    <property type="component" value="Chromosome 14"/>
</dbReference>
<feature type="coiled-coil region" evidence="6">
    <location>
        <begin position="319"/>
        <end position="346"/>
    </location>
</feature>
<feature type="coiled-coil region" evidence="6">
    <location>
        <begin position="9"/>
        <end position="54"/>
    </location>
</feature>
<proteinExistence type="predicted"/>
<dbReference type="InterPro" id="IPR000237">
    <property type="entry name" value="GRIP_dom"/>
</dbReference>
<keyword evidence="10" id="KW-1185">Reference proteome</keyword>
<keyword evidence="5" id="KW-0472">Membrane</keyword>
<dbReference type="Pfam" id="PF01465">
    <property type="entry name" value="GRIP"/>
    <property type="match status" value="1"/>
</dbReference>
<feature type="coiled-coil region" evidence="6">
    <location>
        <begin position="608"/>
        <end position="642"/>
    </location>
</feature>
<feature type="coiled-coil region" evidence="6">
    <location>
        <begin position="144"/>
        <end position="254"/>
    </location>
</feature>
<keyword evidence="4 6" id="KW-0175">Coiled coil</keyword>
<evidence type="ECO:0000256" key="7">
    <source>
        <dbReference type="SAM" id="MobiDB-lite"/>
    </source>
</evidence>
<name>A0ABP1AQE3_9BRYO</name>
<evidence type="ECO:0000259" key="8">
    <source>
        <dbReference type="PROSITE" id="PS50913"/>
    </source>
</evidence>
<protein>
    <recommendedName>
        <fullName evidence="8">GRIP domain-containing protein</fullName>
    </recommendedName>
</protein>
<reference evidence="9" key="1">
    <citation type="submission" date="2024-03" db="EMBL/GenBank/DDBJ databases">
        <authorList>
            <consortium name="ELIXIR-Norway"/>
            <consortium name="Elixir Norway"/>
        </authorList>
    </citation>
    <scope>NUCLEOTIDE SEQUENCE</scope>
</reference>
<evidence type="ECO:0000256" key="5">
    <source>
        <dbReference type="ARBA" id="ARBA00023136"/>
    </source>
</evidence>
<feature type="region of interest" description="Disordered" evidence="7">
    <location>
        <begin position="79"/>
        <end position="125"/>
    </location>
</feature>
<feature type="coiled-coil region" evidence="6">
    <location>
        <begin position="372"/>
        <end position="413"/>
    </location>
</feature>
<sequence length="934" mass="103594">MAGVVVDSEEALRAENARLVAEMASMKKKIMSAMKKQSAEVKAAQQRAKAAEQALAAHGSGNPILLNSQSGNHYAATAATTTPPKTADGSGGGVGSESPSLDLAVGGGRLSTNGDDVGDEAEGDAAPGLWSEIESLRAELVKEQEQTRSRQEVFELEKQRLEQEVIRLKESFESDLQKMSDGNRALEAELSSLRETSQQQAEQLKKQLKGNNLKGIEQQDDLDVSSSSQLQVKYNDLQQQLQESQTKVQNLQLELHDRLQHQQAAEAAALRLSMACASAEQRADTVSTELADASMKFNEETKVRDEKYAELDAKFNRLLKRSKQRIQEVQKEREDVEAQLKVVEEKLTQALTGQAALQADLDQTRSQAGDTLRTLDSERQQLNTAVRRLREEIEELHRLLDAKEHNLAESRRLASEKDQMVLEMASVVKEVEAKHEASIMDLKDKHQMVIVGFESQLADSVKERSKVDEMVTSLQALLADKESQLVEVEAASSGELVRLGALLEAARGDNARLTLEHKKQQEEWELAVTQLKSKLEASEELQIQLAASAAKTRSELESELERLRQTLSASQAELGRMRDEAAQRAEELAAYKVRAYALLQKKEAELSAAQDSELVAAKEAALQEAKKEAAAAGAERDRAVQALQATVTKYQTQLDARAGAILEAEQHIRELATKLESSKSLMLSQQVEWHARLQQVEETCRVRCEAAEAKAKVNRPDETDLANELSALHSTHEQLKGEFETYQDLANRTIESKDREISRLLSDNQNVHSNLTWGSACGGWCTQTEARAPVAAEQQILLLARQQAKREEEVTQCRRHILALQEEISELEHENRLHCQQETMLKEELRKVERAQKREGVDMTYVKNVILKLLETGEVEALLPVIAMLLQFSPEELRRCHEAYKIQATAEVPLSGAAAVVDAAAAAPRSLLSRLTGV</sequence>
<evidence type="ECO:0000313" key="10">
    <source>
        <dbReference type="Proteomes" id="UP001497522"/>
    </source>
</evidence>
<keyword evidence="3" id="KW-0963">Cytoplasm</keyword>